<evidence type="ECO:0000256" key="1">
    <source>
        <dbReference type="ARBA" id="ARBA00004479"/>
    </source>
</evidence>
<proteinExistence type="predicted"/>
<feature type="domain" description="STIM1/2 Orai1-activating region" evidence="9">
    <location>
        <begin position="216"/>
        <end position="252"/>
    </location>
</feature>
<feature type="coiled-coil region" evidence="6">
    <location>
        <begin position="106"/>
        <end position="210"/>
    </location>
</feature>
<dbReference type="EMBL" id="CP111014">
    <property type="protein sequence ID" value="WAQ98185.1"/>
    <property type="molecule type" value="Genomic_DNA"/>
</dbReference>
<evidence type="ECO:0000313" key="12">
    <source>
        <dbReference type="Proteomes" id="UP001164746"/>
    </source>
</evidence>
<evidence type="ECO:0000256" key="7">
    <source>
        <dbReference type="SAM" id="MobiDB-lite"/>
    </source>
</evidence>
<keyword evidence="12" id="KW-1185">Reference proteome</keyword>
<feature type="region of interest" description="Disordered" evidence="7">
    <location>
        <begin position="364"/>
        <end position="516"/>
    </location>
</feature>
<feature type="compositionally biased region" description="Polar residues" evidence="7">
    <location>
        <begin position="330"/>
        <end position="345"/>
    </location>
</feature>
<evidence type="ECO:0000256" key="8">
    <source>
        <dbReference type="SAM" id="Phobius"/>
    </source>
</evidence>
<dbReference type="PANTHER" id="PTHR15136">
    <property type="entry name" value="STROMAL INTERACTION MOLECULE HOMOLOG"/>
    <property type="match status" value="1"/>
</dbReference>
<evidence type="ECO:0000256" key="6">
    <source>
        <dbReference type="SAM" id="Coils"/>
    </source>
</evidence>
<feature type="region of interest" description="Disordered" evidence="7">
    <location>
        <begin position="328"/>
        <end position="351"/>
    </location>
</feature>
<evidence type="ECO:0000256" key="5">
    <source>
        <dbReference type="ARBA" id="ARBA00023136"/>
    </source>
</evidence>
<dbReference type="Gene3D" id="1.10.238.180">
    <property type="match status" value="1"/>
</dbReference>
<evidence type="ECO:0000256" key="3">
    <source>
        <dbReference type="ARBA" id="ARBA00022989"/>
    </source>
</evidence>
<dbReference type="Gene3D" id="1.10.287.3550">
    <property type="match status" value="1"/>
</dbReference>
<keyword evidence="2 8" id="KW-0812">Transmembrane</keyword>
<dbReference type="Gene3D" id="1.20.5.340">
    <property type="match status" value="1"/>
</dbReference>
<evidence type="ECO:0000256" key="4">
    <source>
        <dbReference type="ARBA" id="ARBA00023054"/>
    </source>
</evidence>
<dbReference type="Pfam" id="PF16533">
    <property type="entry name" value="SOAR"/>
    <property type="match status" value="1"/>
</dbReference>
<keyword evidence="3 8" id="KW-1133">Transmembrane helix</keyword>
<name>A0ABY7DPA2_MYAAR</name>
<feature type="non-terminal residue" evidence="11">
    <location>
        <position position="516"/>
    </location>
</feature>
<keyword evidence="4 6" id="KW-0175">Coiled coil</keyword>
<organism evidence="11 12">
    <name type="scientific">Mya arenaria</name>
    <name type="common">Soft-shell clam</name>
    <dbReference type="NCBI Taxonomy" id="6604"/>
    <lineage>
        <taxon>Eukaryota</taxon>
        <taxon>Metazoa</taxon>
        <taxon>Spiralia</taxon>
        <taxon>Lophotrochozoa</taxon>
        <taxon>Mollusca</taxon>
        <taxon>Bivalvia</taxon>
        <taxon>Autobranchia</taxon>
        <taxon>Heteroconchia</taxon>
        <taxon>Euheterodonta</taxon>
        <taxon>Imparidentia</taxon>
        <taxon>Neoheterodontei</taxon>
        <taxon>Myida</taxon>
        <taxon>Myoidea</taxon>
        <taxon>Myidae</taxon>
        <taxon>Mya</taxon>
    </lineage>
</organism>
<evidence type="ECO:0000259" key="9">
    <source>
        <dbReference type="Pfam" id="PF16533"/>
    </source>
</evidence>
<sequence length="516" mass="57190">CPSSDEVCQEDIVNLDAIRTLHKQIDDDESGNIDLDESQEYTIGQWKMWSTGSSHRSTCRSMPHSSGRRASMGPDCPEPHNYMKDIILTTLLVIAVCGLWFALRQNQHSKEEMKKMMADLDALQKAEDSLQDMNEKLQKAEEVQNVVVQEKKEIETKYKEEIEKAKQRAEELMNERQGSNLEELSRLQLAEQELAELRAALLQAEQELENHWSYGAPAELQQWLQYTFELEQQHFQAKQQAAQRQFGTAKEAERQHRWQTIEGFCGFPIRTNAGLAKLEHALYDDGGSHSRVSMVAPMNVEDADEDFPPHYPAATGLGGSVGELKRRQVSMGSTSSLAKSPSGVLSSHKRESVDSGIALKSLSATSPNGHSMPVAFQLGSHSPTSSPDSPPNGNPPLLLGAPSDEGRFPRSKSLSVMNPAHSAFPGSRVPRPDMLVGHNLQATHKPEMTGMKRTDSDGSLTKRALPKQVTTVGGMGNSSQDDDSLSGTESFDSEGKGKKEKKKLKLIPKFMRRTEL</sequence>
<accession>A0ABY7DPA2</accession>
<feature type="compositionally biased region" description="Basic and acidic residues" evidence="7">
    <location>
        <begin position="444"/>
        <end position="456"/>
    </location>
</feature>
<dbReference type="InterPro" id="IPR037608">
    <property type="entry name" value="STIM1/2"/>
</dbReference>
<dbReference type="InterPro" id="IPR032393">
    <property type="entry name" value="SOAR_STIM1/2"/>
</dbReference>
<feature type="domain" description="STIM1/2 EF-hand" evidence="10">
    <location>
        <begin position="5"/>
        <end position="46"/>
    </location>
</feature>
<dbReference type="PANTHER" id="PTHR15136:SF5">
    <property type="entry name" value="STROMAL INTERACTION MOLECULE HOMOLOG"/>
    <property type="match status" value="1"/>
</dbReference>
<protein>
    <submittedName>
        <fullName evidence="11">STIM2-like protein</fullName>
    </submittedName>
</protein>
<reference evidence="11" key="1">
    <citation type="submission" date="2022-11" db="EMBL/GenBank/DDBJ databases">
        <title>Centuries of genome instability and evolution in soft-shell clam transmissible cancer (bioRxiv).</title>
        <authorList>
            <person name="Hart S.F.M."/>
            <person name="Yonemitsu M.A."/>
            <person name="Giersch R.M."/>
            <person name="Beal B.F."/>
            <person name="Arriagada G."/>
            <person name="Davis B.W."/>
            <person name="Ostrander E.A."/>
            <person name="Goff S.P."/>
            <person name="Metzger M.J."/>
        </authorList>
    </citation>
    <scope>NUCLEOTIDE SEQUENCE</scope>
    <source>
        <strain evidence="11">MELC-2E11</strain>
        <tissue evidence="11">Siphon/mantle</tissue>
    </source>
</reference>
<feature type="transmembrane region" description="Helical" evidence="8">
    <location>
        <begin position="86"/>
        <end position="103"/>
    </location>
</feature>
<evidence type="ECO:0000256" key="2">
    <source>
        <dbReference type="ARBA" id="ARBA00022692"/>
    </source>
</evidence>
<comment type="subcellular location">
    <subcellularLocation>
        <location evidence="1">Membrane</location>
        <topology evidence="1">Single-pass type I membrane protein</topology>
    </subcellularLocation>
</comment>
<evidence type="ECO:0000259" key="10">
    <source>
        <dbReference type="Pfam" id="PF25578"/>
    </source>
</evidence>
<keyword evidence="5 8" id="KW-0472">Membrane</keyword>
<dbReference type="InterPro" id="IPR057835">
    <property type="entry name" value="EF-hand_STIM1/2"/>
</dbReference>
<feature type="compositionally biased region" description="Low complexity" evidence="7">
    <location>
        <begin position="378"/>
        <end position="387"/>
    </location>
</feature>
<dbReference type="Proteomes" id="UP001164746">
    <property type="component" value="Chromosome 3"/>
</dbReference>
<evidence type="ECO:0000313" key="11">
    <source>
        <dbReference type="EMBL" id="WAQ98185.1"/>
    </source>
</evidence>
<dbReference type="Pfam" id="PF25578">
    <property type="entry name" value="EF-hand_STIM1"/>
    <property type="match status" value="1"/>
</dbReference>
<gene>
    <name evidence="11" type="ORF">MAR_022558</name>
</gene>